<comment type="caution">
    <text evidence="2">The sequence shown here is derived from an EMBL/GenBank/DDBJ whole genome shotgun (WGS) entry which is preliminary data.</text>
</comment>
<dbReference type="Proteomes" id="UP000530268">
    <property type="component" value="Unassembled WGS sequence"/>
</dbReference>
<name>A0A7W6E558_9RHOB</name>
<organism evidence="2 3">
    <name type="scientific">Sulfitobacter undariae</name>
    <dbReference type="NCBI Taxonomy" id="1563671"/>
    <lineage>
        <taxon>Bacteria</taxon>
        <taxon>Pseudomonadati</taxon>
        <taxon>Pseudomonadota</taxon>
        <taxon>Alphaproteobacteria</taxon>
        <taxon>Rhodobacterales</taxon>
        <taxon>Roseobacteraceae</taxon>
        <taxon>Sulfitobacter</taxon>
    </lineage>
</organism>
<keyword evidence="1" id="KW-0812">Transmembrane</keyword>
<dbReference type="EMBL" id="JACIEI010000001">
    <property type="protein sequence ID" value="MBB3992847.1"/>
    <property type="molecule type" value="Genomic_DNA"/>
</dbReference>
<dbReference type="AlphaFoldDB" id="A0A7W6E558"/>
<accession>A0A7W6E558</accession>
<feature type="transmembrane region" description="Helical" evidence="1">
    <location>
        <begin position="52"/>
        <end position="70"/>
    </location>
</feature>
<evidence type="ECO:0000313" key="3">
    <source>
        <dbReference type="Proteomes" id="UP000530268"/>
    </source>
</evidence>
<evidence type="ECO:0000256" key="1">
    <source>
        <dbReference type="SAM" id="Phobius"/>
    </source>
</evidence>
<keyword evidence="1" id="KW-0472">Membrane</keyword>
<evidence type="ECO:0000313" key="2">
    <source>
        <dbReference type="EMBL" id="MBB3992847.1"/>
    </source>
</evidence>
<proteinExistence type="predicted"/>
<protein>
    <submittedName>
        <fullName evidence="2">Uncharacterized protein</fullName>
    </submittedName>
</protein>
<sequence>MVYTKQDFVSRVKNVDGKHARLVSRGYTSRVDKNGIIVVKPKGKRLRFPIKGLLLLVLCFLGFKALVLTTSGPATYNERLAVLENGTAFEVLGATVLSIDPATQFIADQATLLLR</sequence>
<gene>
    <name evidence="2" type="ORF">GGR95_000466</name>
</gene>
<dbReference type="RefSeq" id="WP_184562325.1">
    <property type="nucleotide sequence ID" value="NZ_JACIEI010000001.1"/>
</dbReference>
<keyword evidence="1" id="KW-1133">Transmembrane helix</keyword>
<reference evidence="2 3" key="1">
    <citation type="submission" date="2020-08" db="EMBL/GenBank/DDBJ databases">
        <title>Genomic Encyclopedia of Type Strains, Phase IV (KMG-IV): sequencing the most valuable type-strain genomes for metagenomic binning, comparative biology and taxonomic classification.</title>
        <authorList>
            <person name="Goeker M."/>
        </authorList>
    </citation>
    <scope>NUCLEOTIDE SEQUENCE [LARGE SCALE GENOMIC DNA]</scope>
    <source>
        <strain evidence="2 3">DSM 102234</strain>
    </source>
</reference>
<keyword evidence="3" id="KW-1185">Reference proteome</keyword>